<comment type="pathway">
    <text evidence="1 7">Porphyrin-containing compound metabolism; protoheme biosynthesis.</text>
</comment>
<evidence type="ECO:0000313" key="10">
    <source>
        <dbReference type="Proteomes" id="UP000317893"/>
    </source>
</evidence>
<dbReference type="InterPro" id="IPR033644">
    <property type="entry name" value="Ferrochelatase_C"/>
</dbReference>
<evidence type="ECO:0000256" key="1">
    <source>
        <dbReference type="ARBA" id="ARBA00004744"/>
    </source>
</evidence>
<comment type="similarity">
    <text evidence="7 8">Belongs to the ferrochelatase family.</text>
</comment>
<dbReference type="InterPro" id="IPR033659">
    <property type="entry name" value="Ferrochelatase_N"/>
</dbReference>
<keyword evidence="4 7" id="KW-0456">Lyase</keyword>
<keyword evidence="10" id="KW-1185">Reference proteome</keyword>
<feature type="binding site" evidence="7">
    <location>
        <position position="296"/>
    </location>
    <ligand>
        <name>Fe(2+)</name>
        <dbReference type="ChEBI" id="CHEBI:29033"/>
    </ligand>
</feature>
<dbReference type="InterPro" id="IPR001015">
    <property type="entry name" value="Ferrochelatase"/>
</dbReference>
<feature type="binding site" evidence="7">
    <location>
        <position position="72"/>
    </location>
    <ligand>
        <name>Fe-coproporphyrin III</name>
        <dbReference type="ChEBI" id="CHEBI:68438"/>
    </ligand>
</feature>
<dbReference type="EMBL" id="VFMN01000001">
    <property type="protein sequence ID" value="TQJ10591.1"/>
    <property type="molecule type" value="Genomic_DNA"/>
</dbReference>
<dbReference type="SUPFAM" id="SSF53800">
    <property type="entry name" value="Chelatase"/>
    <property type="match status" value="1"/>
</dbReference>
<feature type="binding site" evidence="7">
    <location>
        <position position="203"/>
    </location>
    <ligand>
        <name>Fe(2+)</name>
        <dbReference type="ChEBI" id="CHEBI:29033"/>
    </ligand>
</feature>
<keyword evidence="7" id="KW-0479">Metal-binding</keyword>
<organism evidence="9 10">
    <name type="scientific">Lapillicoccus jejuensis</name>
    <dbReference type="NCBI Taxonomy" id="402171"/>
    <lineage>
        <taxon>Bacteria</taxon>
        <taxon>Bacillati</taxon>
        <taxon>Actinomycetota</taxon>
        <taxon>Actinomycetes</taxon>
        <taxon>Micrococcales</taxon>
        <taxon>Intrasporangiaceae</taxon>
        <taxon>Lapillicoccus</taxon>
    </lineage>
</organism>
<dbReference type="GO" id="GO:0005737">
    <property type="term" value="C:cytoplasm"/>
    <property type="evidence" value="ECO:0007669"/>
    <property type="project" value="UniProtKB-SubCell"/>
</dbReference>
<dbReference type="Proteomes" id="UP000317893">
    <property type="component" value="Unassembled WGS sequence"/>
</dbReference>
<evidence type="ECO:0000256" key="6">
    <source>
        <dbReference type="ARBA" id="ARBA00024536"/>
    </source>
</evidence>
<comment type="caution">
    <text evidence="9">The sequence shown here is derived from an EMBL/GenBank/DDBJ whole genome shotgun (WGS) entry which is preliminary data.</text>
</comment>
<dbReference type="AlphaFoldDB" id="A0A542E5H3"/>
<proteinExistence type="inferred from homology"/>
<dbReference type="UniPathway" id="UPA00252"/>
<evidence type="ECO:0000256" key="3">
    <source>
        <dbReference type="ARBA" id="ARBA00023133"/>
    </source>
</evidence>
<keyword evidence="5 7" id="KW-0627">Porphyrin biosynthesis</keyword>
<feature type="binding site" evidence="7">
    <location>
        <position position="141"/>
    </location>
    <ligand>
        <name>Fe-coproporphyrin III</name>
        <dbReference type="ChEBI" id="CHEBI:68438"/>
    </ligand>
</feature>
<dbReference type="Pfam" id="PF00762">
    <property type="entry name" value="Ferrochelatase"/>
    <property type="match status" value="1"/>
</dbReference>
<dbReference type="PANTHER" id="PTHR11108">
    <property type="entry name" value="FERROCHELATASE"/>
    <property type="match status" value="1"/>
</dbReference>
<comment type="function">
    <text evidence="7">Involved in coproporphyrin-dependent heme b biosynthesis. Catalyzes the insertion of ferrous iron into coproporphyrin III to form Fe-coproporphyrin III.</text>
</comment>
<dbReference type="RefSeq" id="WP_141849797.1">
    <property type="nucleotide sequence ID" value="NZ_BAAAPR010000012.1"/>
</dbReference>
<dbReference type="EC" id="4.99.1.9" evidence="7"/>
<dbReference type="HAMAP" id="MF_00323">
    <property type="entry name" value="Ferrochelatase"/>
    <property type="match status" value="1"/>
</dbReference>
<name>A0A542E5H3_9MICO</name>
<evidence type="ECO:0000256" key="7">
    <source>
        <dbReference type="HAMAP-Rule" id="MF_00323"/>
    </source>
</evidence>
<dbReference type="PANTHER" id="PTHR11108:SF1">
    <property type="entry name" value="FERROCHELATASE, MITOCHONDRIAL"/>
    <property type="match status" value="1"/>
</dbReference>
<accession>A0A542E5H3</accession>
<dbReference type="CDD" id="cd00419">
    <property type="entry name" value="Ferrochelatase_C"/>
    <property type="match status" value="1"/>
</dbReference>
<evidence type="ECO:0000256" key="4">
    <source>
        <dbReference type="ARBA" id="ARBA00023239"/>
    </source>
</evidence>
<dbReference type="Gene3D" id="3.40.50.1400">
    <property type="match status" value="2"/>
</dbReference>
<reference evidence="9 10" key="1">
    <citation type="submission" date="2019-06" db="EMBL/GenBank/DDBJ databases">
        <title>Sequencing the genomes of 1000 actinobacteria strains.</title>
        <authorList>
            <person name="Klenk H.-P."/>
        </authorList>
    </citation>
    <scope>NUCLEOTIDE SEQUENCE [LARGE SCALE GENOMIC DNA]</scope>
    <source>
        <strain evidence="9 10">DSM 18607</strain>
    </source>
</reference>
<sequence length="378" mass="40587">MTAAATPDPTEVTSEPSDALAPYDAVLLLSFGGPEAPDEVMPFLRRVTAGRGIPDERLESVAEHYHHFGGRSPINDQNRALLAALEKELAGRGLDVPVLWGNRNSEPFLADTLREAVEAGRHRLLTVTTSAYSCYSSCRQYRENLADAVAEVRELGHVLEVDKVAQYALRPAFVDPNAALVLDAVRGHADVPDGQLALLFCTHSIPEAMDDTSGPGDGEGNLYSAQHHELARRVVARVAEETGRDLPPEVVYCSRSGPPSQPWLEPDVNDRLEELAAAGVTTVVVAPVGFVSDHMEVVYDLDTEAQETADRLGLTLTRVPTVGVDPAWVAGLADLLLERAEEARGGPVPTGEWVRPSVCAPGCCPNLRQARPALCGSD</sequence>
<gene>
    <name evidence="7" type="primary">cpfC</name>
    <name evidence="9" type="ORF">FB458_3720</name>
</gene>
<keyword evidence="2 7" id="KW-0408">Iron</keyword>
<comment type="subcellular location">
    <subcellularLocation>
        <location evidence="7">Cytoplasm</location>
    </subcellularLocation>
</comment>
<dbReference type="GO" id="GO:0046872">
    <property type="term" value="F:metal ion binding"/>
    <property type="evidence" value="ECO:0007669"/>
    <property type="project" value="UniProtKB-KW"/>
</dbReference>
<dbReference type="GO" id="GO:0004325">
    <property type="term" value="F:ferrochelatase activity"/>
    <property type="evidence" value="ECO:0007669"/>
    <property type="project" value="UniProtKB-UniRule"/>
</dbReference>
<evidence type="ECO:0000256" key="2">
    <source>
        <dbReference type="ARBA" id="ARBA00023004"/>
    </source>
</evidence>
<dbReference type="CDD" id="cd03411">
    <property type="entry name" value="Ferrochelatase_N"/>
    <property type="match status" value="1"/>
</dbReference>
<dbReference type="GO" id="GO:0006783">
    <property type="term" value="P:heme biosynthetic process"/>
    <property type="evidence" value="ECO:0007669"/>
    <property type="project" value="UniProtKB-UniRule"/>
</dbReference>
<evidence type="ECO:0000313" key="9">
    <source>
        <dbReference type="EMBL" id="TQJ10591.1"/>
    </source>
</evidence>
<keyword evidence="3 7" id="KW-0350">Heme biosynthesis</keyword>
<comment type="catalytic activity">
    <reaction evidence="6">
        <text>Fe-coproporphyrin III + 2 H(+) = coproporphyrin III + Fe(2+)</text>
        <dbReference type="Rhea" id="RHEA:49572"/>
        <dbReference type="ChEBI" id="CHEBI:15378"/>
        <dbReference type="ChEBI" id="CHEBI:29033"/>
        <dbReference type="ChEBI" id="CHEBI:68438"/>
        <dbReference type="ChEBI" id="CHEBI:131725"/>
        <dbReference type="EC" id="4.99.1.9"/>
    </reaction>
    <physiologicalReaction direction="right-to-left" evidence="6">
        <dbReference type="Rhea" id="RHEA:49574"/>
    </physiologicalReaction>
</comment>
<dbReference type="NCBIfam" id="NF000689">
    <property type="entry name" value="PRK00035.2-1"/>
    <property type="match status" value="1"/>
</dbReference>
<dbReference type="OrthoDB" id="9776380at2"/>
<evidence type="ECO:0000256" key="5">
    <source>
        <dbReference type="ARBA" id="ARBA00023244"/>
    </source>
</evidence>
<comment type="caution">
    <text evidence="7">Lacks conserved residue(s) required for the propagation of feature annotation.</text>
</comment>
<evidence type="ECO:0000256" key="8">
    <source>
        <dbReference type="RuleBase" id="RU004185"/>
    </source>
</evidence>
<protein>
    <recommendedName>
        <fullName evidence="7">Coproporphyrin III ferrochelatase</fullName>
        <ecNumber evidence="7">4.99.1.9</ecNumber>
    </recommendedName>
</protein>
<keyword evidence="7" id="KW-0963">Cytoplasm</keyword>